<comment type="caution">
    <text evidence="1">The sequence shown here is derived from an EMBL/GenBank/DDBJ whole genome shotgun (WGS) entry which is preliminary data.</text>
</comment>
<sequence>MILLNTALYEDKAIQCGSSQSTTVPDSANVGDCQVEITVPIRVECYILNEVIQSHILSIRTLETWNSLFTFRSKQWQNIFKDESMC</sequence>
<reference evidence="1" key="2">
    <citation type="submission" date="2020-11" db="EMBL/GenBank/DDBJ databases">
        <authorList>
            <person name="McCartney M.A."/>
            <person name="Auch B."/>
            <person name="Kono T."/>
            <person name="Mallez S."/>
            <person name="Becker A."/>
            <person name="Gohl D.M."/>
            <person name="Silverstein K.A.T."/>
            <person name="Koren S."/>
            <person name="Bechman K.B."/>
            <person name="Herman A."/>
            <person name="Abrahante J.E."/>
            <person name="Garbe J."/>
        </authorList>
    </citation>
    <scope>NUCLEOTIDE SEQUENCE</scope>
    <source>
        <strain evidence="1">Duluth1</strain>
        <tissue evidence="1">Whole animal</tissue>
    </source>
</reference>
<dbReference type="Proteomes" id="UP000828390">
    <property type="component" value="Unassembled WGS sequence"/>
</dbReference>
<dbReference type="EMBL" id="JAIWYP010000010">
    <property type="protein sequence ID" value="KAH3750821.1"/>
    <property type="molecule type" value="Genomic_DNA"/>
</dbReference>
<name>A0A9D4I5H1_DREPO</name>
<keyword evidence="2" id="KW-1185">Reference proteome</keyword>
<proteinExistence type="predicted"/>
<organism evidence="1 2">
    <name type="scientific">Dreissena polymorpha</name>
    <name type="common">Zebra mussel</name>
    <name type="synonym">Mytilus polymorpha</name>
    <dbReference type="NCBI Taxonomy" id="45954"/>
    <lineage>
        <taxon>Eukaryota</taxon>
        <taxon>Metazoa</taxon>
        <taxon>Spiralia</taxon>
        <taxon>Lophotrochozoa</taxon>
        <taxon>Mollusca</taxon>
        <taxon>Bivalvia</taxon>
        <taxon>Autobranchia</taxon>
        <taxon>Heteroconchia</taxon>
        <taxon>Euheterodonta</taxon>
        <taxon>Imparidentia</taxon>
        <taxon>Neoheterodontei</taxon>
        <taxon>Myida</taxon>
        <taxon>Dreissenoidea</taxon>
        <taxon>Dreissenidae</taxon>
        <taxon>Dreissena</taxon>
    </lineage>
</organism>
<reference evidence="1" key="1">
    <citation type="journal article" date="2019" name="bioRxiv">
        <title>The Genome of the Zebra Mussel, Dreissena polymorpha: A Resource for Invasive Species Research.</title>
        <authorList>
            <person name="McCartney M.A."/>
            <person name="Auch B."/>
            <person name="Kono T."/>
            <person name="Mallez S."/>
            <person name="Zhang Y."/>
            <person name="Obille A."/>
            <person name="Becker A."/>
            <person name="Abrahante J.E."/>
            <person name="Garbe J."/>
            <person name="Badalamenti J.P."/>
            <person name="Herman A."/>
            <person name="Mangelson H."/>
            <person name="Liachko I."/>
            <person name="Sullivan S."/>
            <person name="Sone E.D."/>
            <person name="Koren S."/>
            <person name="Silverstein K.A.T."/>
            <person name="Beckman K.B."/>
            <person name="Gohl D.M."/>
        </authorList>
    </citation>
    <scope>NUCLEOTIDE SEQUENCE</scope>
    <source>
        <strain evidence="1">Duluth1</strain>
        <tissue evidence="1">Whole animal</tissue>
    </source>
</reference>
<protein>
    <submittedName>
        <fullName evidence="1">Uncharacterized protein</fullName>
    </submittedName>
</protein>
<evidence type="ECO:0000313" key="1">
    <source>
        <dbReference type="EMBL" id="KAH3750821.1"/>
    </source>
</evidence>
<dbReference type="AlphaFoldDB" id="A0A9D4I5H1"/>
<evidence type="ECO:0000313" key="2">
    <source>
        <dbReference type="Proteomes" id="UP000828390"/>
    </source>
</evidence>
<accession>A0A9D4I5H1</accession>
<gene>
    <name evidence="1" type="ORF">DPMN_185356</name>
</gene>